<dbReference type="Proteomes" id="UP001054837">
    <property type="component" value="Unassembled WGS sequence"/>
</dbReference>
<sequence length="108" mass="12709">MLITFFDSRGIIHRGFRRQGFIVTGAFYKDLLDRRLKRIRNVNPVCWSVEIGDSCTSMKRHTKPFLSSNFCRKGRFCASTTPILTRSVLPVYFLFPKLKLKIKGQWYE</sequence>
<keyword evidence="2" id="KW-1185">Reference proteome</keyword>
<evidence type="ECO:0000313" key="2">
    <source>
        <dbReference type="Proteomes" id="UP001054837"/>
    </source>
</evidence>
<protein>
    <submittedName>
        <fullName evidence="1">Uncharacterized protein</fullName>
    </submittedName>
</protein>
<organism evidence="1 2">
    <name type="scientific">Caerostris darwini</name>
    <dbReference type="NCBI Taxonomy" id="1538125"/>
    <lineage>
        <taxon>Eukaryota</taxon>
        <taxon>Metazoa</taxon>
        <taxon>Ecdysozoa</taxon>
        <taxon>Arthropoda</taxon>
        <taxon>Chelicerata</taxon>
        <taxon>Arachnida</taxon>
        <taxon>Araneae</taxon>
        <taxon>Araneomorphae</taxon>
        <taxon>Entelegynae</taxon>
        <taxon>Araneoidea</taxon>
        <taxon>Araneidae</taxon>
        <taxon>Caerostris</taxon>
    </lineage>
</organism>
<proteinExistence type="predicted"/>
<reference evidence="1 2" key="1">
    <citation type="submission" date="2021-06" db="EMBL/GenBank/DDBJ databases">
        <title>Caerostris darwini draft genome.</title>
        <authorList>
            <person name="Kono N."/>
            <person name="Arakawa K."/>
        </authorList>
    </citation>
    <scope>NUCLEOTIDE SEQUENCE [LARGE SCALE GENOMIC DNA]</scope>
</reference>
<name>A0AAV4V7J4_9ARAC</name>
<comment type="caution">
    <text evidence="1">The sequence shown here is derived from an EMBL/GenBank/DDBJ whole genome shotgun (WGS) entry which is preliminary data.</text>
</comment>
<dbReference type="AlphaFoldDB" id="A0AAV4V7J4"/>
<gene>
    <name evidence="1" type="ORF">CDAR_37671</name>
</gene>
<accession>A0AAV4V7J4</accession>
<dbReference type="EMBL" id="BPLQ01012557">
    <property type="protein sequence ID" value="GIY66202.1"/>
    <property type="molecule type" value="Genomic_DNA"/>
</dbReference>
<evidence type="ECO:0000313" key="1">
    <source>
        <dbReference type="EMBL" id="GIY66202.1"/>
    </source>
</evidence>